<dbReference type="OrthoDB" id="7845843at2"/>
<feature type="domain" description="RNase H type-1" evidence="1">
    <location>
        <begin position="1"/>
        <end position="127"/>
    </location>
</feature>
<evidence type="ECO:0000313" key="2">
    <source>
        <dbReference type="EMBL" id="PXW91762.1"/>
    </source>
</evidence>
<dbReference type="EMBL" id="QJJR01000004">
    <property type="protein sequence ID" value="PXW91762.1"/>
    <property type="molecule type" value="Genomic_DNA"/>
</dbReference>
<dbReference type="InterPro" id="IPR002156">
    <property type="entry name" value="RNaseH_domain"/>
</dbReference>
<proteinExistence type="predicted"/>
<evidence type="ECO:0000259" key="1">
    <source>
        <dbReference type="PROSITE" id="PS50879"/>
    </source>
</evidence>
<protein>
    <submittedName>
        <fullName evidence="2">RNase HI</fullName>
    </submittedName>
</protein>
<dbReference type="Pfam" id="PF00075">
    <property type="entry name" value="RNase_H"/>
    <property type="match status" value="1"/>
</dbReference>
<dbReference type="InterPro" id="IPR036397">
    <property type="entry name" value="RNaseH_sf"/>
</dbReference>
<dbReference type="Gene3D" id="3.30.420.10">
    <property type="entry name" value="Ribonuclease H-like superfamily/Ribonuclease H"/>
    <property type="match status" value="1"/>
</dbReference>
<dbReference type="Proteomes" id="UP000247922">
    <property type="component" value="Unassembled WGS sequence"/>
</dbReference>
<dbReference type="InterPro" id="IPR012337">
    <property type="entry name" value="RNaseH-like_sf"/>
</dbReference>
<name>A0A2V3WCN4_9BACI</name>
<comment type="caution">
    <text evidence="2">The sequence shown here is derived from an EMBL/GenBank/DDBJ whole genome shotgun (WGS) entry which is preliminary data.</text>
</comment>
<sequence>MIELYTDGASMGLSGPSGLGFVAKNKQFCLEGYRYMPRLTNHEAEFHALLFALEALPLDTNGEILSIRSDSKILVDTIEKAYTRNPRFLTIYQAIERHLDSYAHVFIKWIPDMKNKRADQLARLGLHTKSEKITSCS</sequence>
<evidence type="ECO:0000313" key="3">
    <source>
        <dbReference type="Proteomes" id="UP000247922"/>
    </source>
</evidence>
<organism evidence="2 3">
    <name type="scientific">Streptohalobacillus salinus</name>
    <dbReference type="NCBI Taxonomy" id="621096"/>
    <lineage>
        <taxon>Bacteria</taxon>
        <taxon>Bacillati</taxon>
        <taxon>Bacillota</taxon>
        <taxon>Bacilli</taxon>
        <taxon>Bacillales</taxon>
        <taxon>Bacillaceae</taxon>
        <taxon>Streptohalobacillus</taxon>
    </lineage>
</organism>
<dbReference type="GO" id="GO:0003676">
    <property type="term" value="F:nucleic acid binding"/>
    <property type="evidence" value="ECO:0007669"/>
    <property type="project" value="InterPro"/>
</dbReference>
<reference evidence="2 3" key="1">
    <citation type="submission" date="2018-05" db="EMBL/GenBank/DDBJ databases">
        <title>Genomic Encyclopedia of Type Strains, Phase IV (KMG-IV): sequencing the most valuable type-strain genomes for metagenomic binning, comparative biology and taxonomic classification.</title>
        <authorList>
            <person name="Goeker M."/>
        </authorList>
    </citation>
    <scope>NUCLEOTIDE SEQUENCE [LARGE SCALE GENOMIC DNA]</scope>
    <source>
        <strain evidence="2 3">DSM 22440</strain>
    </source>
</reference>
<dbReference type="GO" id="GO:0004523">
    <property type="term" value="F:RNA-DNA hybrid ribonuclease activity"/>
    <property type="evidence" value="ECO:0007669"/>
    <property type="project" value="InterPro"/>
</dbReference>
<dbReference type="SUPFAM" id="SSF53098">
    <property type="entry name" value="Ribonuclease H-like"/>
    <property type="match status" value="1"/>
</dbReference>
<gene>
    <name evidence="2" type="ORF">DES38_104196</name>
</gene>
<dbReference type="RefSeq" id="WP_110251059.1">
    <property type="nucleotide sequence ID" value="NZ_QJJR01000004.1"/>
</dbReference>
<dbReference type="CDD" id="cd09279">
    <property type="entry name" value="RNase_HI_like"/>
    <property type="match status" value="1"/>
</dbReference>
<keyword evidence="3" id="KW-1185">Reference proteome</keyword>
<accession>A0A2V3WCN4</accession>
<dbReference type="PROSITE" id="PS50879">
    <property type="entry name" value="RNASE_H_1"/>
    <property type="match status" value="1"/>
</dbReference>
<dbReference type="AlphaFoldDB" id="A0A2V3WCN4"/>